<keyword evidence="7 11" id="KW-0406">Ion transport</keyword>
<dbReference type="GO" id="GO:0015280">
    <property type="term" value="F:ligand-gated sodium channel activity"/>
    <property type="evidence" value="ECO:0007669"/>
    <property type="project" value="TreeGrafter"/>
</dbReference>
<evidence type="ECO:0000256" key="11">
    <source>
        <dbReference type="RuleBase" id="RU000679"/>
    </source>
</evidence>
<dbReference type="AlphaFoldDB" id="A0AAW1BZ63"/>
<name>A0AAW1BZ63_CROAD</name>
<evidence type="ECO:0000256" key="2">
    <source>
        <dbReference type="ARBA" id="ARBA00022448"/>
    </source>
</evidence>
<comment type="subcellular location">
    <subcellularLocation>
        <location evidence="1">Membrane</location>
        <topology evidence="1">Multi-pass membrane protein</topology>
    </subcellularLocation>
</comment>
<feature type="region of interest" description="Disordered" evidence="12">
    <location>
        <begin position="9"/>
        <end position="56"/>
    </location>
</feature>
<keyword evidence="6" id="KW-0915">Sodium</keyword>
<gene>
    <name evidence="14" type="ORF">NXF25_005917</name>
</gene>
<keyword evidence="2 11" id="KW-0813">Transport</keyword>
<dbReference type="EMBL" id="JAOTOJ010000002">
    <property type="protein sequence ID" value="KAK9407143.1"/>
    <property type="molecule type" value="Genomic_DNA"/>
</dbReference>
<reference evidence="14 15" key="1">
    <citation type="journal article" date="2024" name="Proc. Natl. Acad. Sci. U.S.A.">
        <title>The genetic regulatory architecture and epigenomic basis for age-related changes in rattlesnake venom.</title>
        <authorList>
            <person name="Hogan M.P."/>
            <person name="Holding M.L."/>
            <person name="Nystrom G.S."/>
            <person name="Colston T.J."/>
            <person name="Bartlett D.A."/>
            <person name="Mason A.J."/>
            <person name="Ellsworth S.A."/>
            <person name="Rautsaw R.M."/>
            <person name="Lawrence K.C."/>
            <person name="Strickland J.L."/>
            <person name="He B."/>
            <person name="Fraser P."/>
            <person name="Margres M.J."/>
            <person name="Gilbert D.M."/>
            <person name="Gibbs H.L."/>
            <person name="Parkinson C.L."/>
            <person name="Rokyta D.R."/>
        </authorList>
    </citation>
    <scope>NUCLEOTIDE SEQUENCE [LARGE SCALE GENOMIC DNA]</scope>
    <source>
        <strain evidence="14">DRR0105</strain>
    </source>
</reference>
<evidence type="ECO:0000256" key="5">
    <source>
        <dbReference type="ARBA" id="ARBA00022989"/>
    </source>
</evidence>
<dbReference type="PANTHER" id="PTHR11690:SF297">
    <property type="entry name" value="ACID-SENSING ION CHANNEL 1B"/>
    <property type="match status" value="1"/>
</dbReference>
<keyword evidence="8 13" id="KW-0472">Membrane</keyword>
<sequence length="245" mass="27532">MPIQIFCTISFSSSKERHTTKSPAERNHDKSLCDQHNPEDSEEGSKKEEELGEKDEGTAPNLAAFADSCTLHGANHIFIGNGFGVRQILWAGAFLISLSIFLSQVAGRIFYYLEYHHITQLDEQESPQLTFPAITFCNINRIRVSQLTYDYLSYISPLWGYDVGTYLEAGFPLATPSLEVPEEPLNLLNFYDHSSHQLEDMMLTCRYRGEICRPEDFTVVSDDCLVSVVSVMGRNLSFAKSLVAG</sequence>
<keyword evidence="5 13" id="KW-1133">Transmembrane helix</keyword>
<dbReference type="GO" id="GO:0160128">
    <property type="term" value="F:pH-gated monoatomic ion channel activity"/>
    <property type="evidence" value="ECO:0007669"/>
    <property type="project" value="TreeGrafter"/>
</dbReference>
<evidence type="ECO:0000256" key="8">
    <source>
        <dbReference type="ARBA" id="ARBA00023136"/>
    </source>
</evidence>
<keyword evidence="3 11" id="KW-0894">Sodium channel</keyword>
<evidence type="ECO:0000313" key="14">
    <source>
        <dbReference type="EMBL" id="KAK9407143.1"/>
    </source>
</evidence>
<dbReference type="Proteomes" id="UP001474421">
    <property type="component" value="Unassembled WGS sequence"/>
</dbReference>
<evidence type="ECO:0000256" key="1">
    <source>
        <dbReference type="ARBA" id="ARBA00004141"/>
    </source>
</evidence>
<evidence type="ECO:0000256" key="6">
    <source>
        <dbReference type="ARBA" id="ARBA00023053"/>
    </source>
</evidence>
<feature type="compositionally biased region" description="Basic and acidic residues" evidence="12">
    <location>
        <begin position="14"/>
        <end position="56"/>
    </location>
</feature>
<dbReference type="PANTHER" id="PTHR11690">
    <property type="entry name" value="AMILORIDE-SENSITIVE SODIUM CHANNEL-RELATED"/>
    <property type="match status" value="1"/>
</dbReference>
<feature type="transmembrane region" description="Helical" evidence="13">
    <location>
        <begin position="88"/>
        <end position="111"/>
    </location>
</feature>
<keyword evidence="9 11" id="KW-0739">Sodium transport</keyword>
<keyword evidence="15" id="KW-1185">Reference proteome</keyword>
<comment type="similarity">
    <text evidence="11">Belongs to the amiloride-sensitive sodium channel (TC 1.A.6) family.</text>
</comment>
<dbReference type="GO" id="GO:0005886">
    <property type="term" value="C:plasma membrane"/>
    <property type="evidence" value="ECO:0007669"/>
    <property type="project" value="TreeGrafter"/>
</dbReference>
<proteinExistence type="inferred from homology"/>
<evidence type="ECO:0000256" key="10">
    <source>
        <dbReference type="ARBA" id="ARBA00023303"/>
    </source>
</evidence>
<evidence type="ECO:0000256" key="3">
    <source>
        <dbReference type="ARBA" id="ARBA00022461"/>
    </source>
</evidence>
<comment type="caution">
    <text evidence="14">The sequence shown here is derived from an EMBL/GenBank/DDBJ whole genome shotgun (WGS) entry which is preliminary data.</text>
</comment>
<keyword evidence="10 11" id="KW-0407">Ion channel</keyword>
<dbReference type="InterPro" id="IPR001873">
    <property type="entry name" value="ENaC"/>
</dbReference>
<accession>A0AAW1BZ63</accession>
<evidence type="ECO:0000256" key="4">
    <source>
        <dbReference type="ARBA" id="ARBA00022692"/>
    </source>
</evidence>
<dbReference type="Pfam" id="PF00858">
    <property type="entry name" value="ASC"/>
    <property type="match status" value="1"/>
</dbReference>
<evidence type="ECO:0000256" key="13">
    <source>
        <dbReference type="SAM" id="Phobius"/>
    </source>
</evidence>
<evidence type="ECO:0000256" key="7">
    <source>
        <dbReference type="ARBA" id="ARBA00023065"/>
    </source>
</evidence>
<evidence type="ECO:0000313" key="15">
    <source>
        <dbReference type="Proteomes" id="UP001474421"/>
    </source>
</evidence>
<evidence type="ECO:0000256" key="12">
    <source>
        <dbReference type="SAM" id="MobiDB-lite"/>
    </source>
</evidence>
<organism evidence="14 15">
    <name type="scientific">Crotalus adamanteus</name>
    <name type="common">Eastern diamondback rattlesnake</name>
    <dbReference type="NCBI Taxonomy" id="8729"/>
    <lineage>
        <taxon>Eukaryota</taxon>
        <taxon>Metazoa</taxon>
        <taxon>Chordata</taxon>
        <taxon>Craniata</taxon>
        <taxon>Vertebrata</taxon>
        <taxon>Euteleostomi</taxon>
        <taxon>Lepidosauria</taxon>
        <taxon>Squamata</taxon>
        <taxon>Bifurcata</taxon>
        <taxon>Unidentata</taxon>
        <taxon>Episquamata</taxon>
        <taxon>Toxicofera</taxon>
        <taxon>Serpentes</taxon>
        <taxon>Colubroidea</taxon>
        <taxon>Viperidae</taxon>
        <taxon>Crotalinae</taxon>
        <taxon>Crotalus</taxon>
    </lineage>
</organism>
<evidence type="ECO:0000256" key="9">
    <source>
        <dbReference type="ARBA" id="ARBA00023201"/>
    </source>
</evidence>
<keyword evidence="4 11" id="KW-0812">Transmembrane</keyword>
<protein>
    <submittedName>
        <fullName evidence="14">Acid-sensing ion channel 1</fullName>
    </submittedName>
</protein>